<dbReference type="InterPro" id="IPR016032">
    <property type="entry name" value="Sig_transdc_resp-reg_C-effctor"/>
</dbReference>
<dbReference type="Proteomes" id="UP001369958">
    <property type="component" value="Chromosome"/>
</dbReference>
<dbReference type="InterPro" id="IPR035965">
    <property type="entry name" value="PAS-like_dom_sf"/>
</dbReference>
<dbReference type="InterPro" id="IPR036388">
    <property type="entry name" value="WH-like_DNA-bd_sf"/>
</dbReference>
<dbReference type="SUPFAM" id="SSF46894">
    <property type="entry name" value="C-terminal effector domain of the bipartite response regulators"/>
    <property type="match status" value="1"/>
</dbReference>
<gene>
    <name evidence="2" type="ORF">V6617_02990</name>
</gene>
<dbReference type="EMBL" id="CP146275">
    <property type="protein sequence ID" value="WWT33450.1"/>
    <property type="molecule type" value="Genomic_DNA"/>
</dbReference>
<name>A0ABZ2I188_9HYPH</name>
<dbReference type="SMART" id="SM00421">
    <property type="entry name" value="HTH_LUXR"/>
    <property type="match status" value="1"/>
</dbReference>
<sequence length="367" mass="40486">MLPEGVRAAFDGLYEAGFERGLWQAGLAQLCDAIGADSAITVPRVAAEDTINLPFSSDLAEFAERFVVDGWHLDDYRAKRGWPRTDRGQTIVLEQDIATEDVHSDNPYYQELMLPFDKKWWGGITFNTPERQYVLSVFRGEKAEMFSEEDRRLFGVVSGHLARVVTTAERVGWVQTTLGLGMLDALDEAAILLDSQGLVIEMTRGAERLMGDSLTVLGRTVTSYNRAAARSVSAAIKKVVAQGPDESGPLRIERPGRRPLLLDVLPVPNRFDGVFFFARFIVLLTDLDRQPLPSAALLKRAYGLTPAEARIALELTSGLSLTEAAEKCGMGRETAKTHLNSIFFKTDTNRQSALVGLVRSITARRPG</sequence>
<dbReference type="RefSeq" id="WP_338608997.1">
    <property type="nucleotide sequence ID" value="NZ_CP146275.1"/>
</dbReference>
<reference evidence="2 3" key="1">
    <citation type="submission" date="2024-02" db="EMBL/GenBank/DDBJ databases">
        <title>Complete genome sequence of Pelagibacterium nitratireducens ZH15.</title>
        <authorList>
            <person name="Zhao L.H."/>
        </authorList>
    </citation>
    <scope>NUCLEOTIDE SEQUENCE [LARGE SCALE GENOMIC DNA]</scope>
    <source>
        <strain evidence="2 3">ZH15</strain>
    </source>
</reference>
<dbReference type="InterPro" id="IPR000792">
    <property type="entry name" value="Tscrpt_reg_LuxR_C"/>
</dbReference>
<evidence type="ECO:0000313" key="2">
    <source>
        <dbReference type="EMBL" id="WWT33450.1"/>
    </source>
</evidence>
<protein>
    <submittedName>
        <fullName evidence="2">Helix-turn-helix transcriptional regulator</fullName>
    </submittedName>
</protein>
<feature type="domain" description="HTH luxR-type" evidence="1">
    <location>
        <begin position="301"/>
        <end position="358"/>
    </location>
</feature>
<evidence type="ECO:0000313" key="3">
    <source>
        <dbReference type="Proteomes" id="UP001369958"/>
    </source>
</evidence>
<dbReference type="Gene3D" id="1.10.10.10">
    <property type="entry name" value="Winged helix-like DNA-binding domain superfamily/Winged helix DNA-binding domain"/>
    <property type="match status" value="1"/>
</dbReference>
<accession>A0ABZ2I188</accession>
<proteinExistence type="predicted"/>
<evidence type="ECO:0000259" key="1">
    <source>
        <dbReference type="SMART" id="SM00421"/>
    </source>
</evidence>
<dbReference type="SUPFAM" id="SSF55785">
    <property type="entry name" value="PYP-like sensor domain (PAS domain)"/>
    <property type="match status" value="1"/>
</dbReference>
<organism evidence="2 3">
    <name type="scientific">Pelagibacterium nitratireducens</name>
    <dbReference type="NCBI Taxonomy" id="1046114"/>
    <lineage>
        <taxon>Bacteria</taxon>
        <taxon>Pseudomonadati</taxon>
        <taxon>Pseudomonadota</taxon>
        <taxon>Alphaproteobacteria</taxon>
        <taxon>Hyphomicrobiales</taxon>
        <taxon>Devosiaceae</taxon>
        <taxon>Pelagibacterium</taxon>
    </lineage>
</organism>
<keyword evidence="3" id="KW-1185">Reference proteome</keyword>